<protein>
    <submittedName>
        <fullName evidence="1">Helix-turn-helix domain-containing protein</fullName>
    </submittedName>
</protein>
<dbReference type="SUPFAM" id="SSF46955">
    <property type="entry name" value="Putative DNA-binding domain"/>
    <property type="match status" value="1"/>
</dbReference>
<accession>A0ABV5H8D6</accession>
<comment type="caution">
    <text evidence="1">The sequence shown here is derived from an EMBL/GenBank/DDBJ whole genome shotgun (WGS) entry which is preliminary data.</text>
</comment>
<dbReference type="Proteomes" id="UP001589562">
    <property type="component" value="Unassembled WGS sequence"/>
</dbReference>
<dbReference type="EMBL" id="JBHMFE010000009">
    <property type="protein sequence ID" value="MFB9108150.1"/>
    <property type="molecule type" value="Genomic_DNA"/>
</dbReference>
<gene>
    <name evidence="1" type="ORF">ACFFVK_06130</name>
</gene>
<dbReference type="RefSeq" id="WP_278010986.1">
    <property type="nucleotide sequence ID" value="NZ_CP121112.1"/>
</dbReference>
<reference evidence="1 2" key="1">
    <citation type="submission" date="2024-09" db="EMBL/GenBank/DDBJ databases">
        <authorList>
            <person name="Sun Q."/>
            <person name="Mori K."/>
        </authorList>
    </citation>
    <scope>NUCLEOTIDE SEQUENCE [LARGE SCALE GENOMIC DNA]</scope>
    <source>
        <strain evidence="1 2">CECT 8365</strain>
    </source>
</reference>
<evidence type="ECO:0000313" key="1">
    <source>
        <dbReference type="EMBL" id="MFB9108150.1"/>
    </source>
</evidence>
<proteinExistence type="predicted"/>
<dbReference type="InterPro" id="IPR009061">
    <property type="entry name" value="DNA-bd_dom_put_sf"/>
</dbReference>
<sequence>MSIFLQGITEDEFKSIISDCFKQEIQTLIKEQKENPTQKSSILLSRKETAQKLGVSLVTLHAWSNSEKKILPSYLIGTRVRYKLEDIENLLSSPRYKSFQNVK</sequence>
<evidence type="ECO:0000313" key="2">
    <source>
        <dbReference type="Proteomes" id="UP001589562"/>
    </source>
</evidence>
<keyword evidence="2" id="KW-1185">Reference proteome</keyword>
<name>A0ABV5H8D6_9FLAO</name>
<organism evidence="1 2">
    <name type="scientific">Flavobacterium gyeonganense</name>
    <dbReference type="NCBI Taxonomy" id="1310418"/>
    <lineage>
        <taxon>Bacteria</taxon>
        <taxon>Pseudomonadati</taxon>
        <taxon>Bacteroidota</taxon>
        <taxon>Flavobacteriia</taxon>
        <taxon>Flavobacteriales</taxon>
        <taxon>Flavobacteriaceae</taxon>
        <taxon>Flavobacterium</taxon>
    </lineage>
</organism>